<dbReference type="GO" id="GO:0008270">
    <property type="term" value="F:zinc ion binding"/>
    <property type="evidence" value="ECO:0007669"/>
    <property type="project" value="UniProtKB-KW"/>
</dbReference>
<dbReference type="GO" id="GO:0003779">
    <property type="term" value="F:actin binding"/>
    <property type="evidence" value="ECO:0007669"/>
    <property type="project" value="TreeGrafter"/>
</dbReference>
<dbReference type="OrthoDB" id="10072397at2759"/>
<feature type="compositionally biased region" description="Polar residues" evidence="5">
    <location>
        <begin position="227"/>
        <end position="237"/>
    </location>
</feature>
<keyword evidence="2" id="KW-0863">Zinc-finger</keyword>
<evidence type="ECO:0000256" key="3">
    <source>
        <dbReference type="ARBA" id="ARBA00022833"/>
    </source>
</evidence>
<dbReference type="Gene3D" id="3.30.40.10">
    <property type="entry name" value="Zinc/RING finger domain, C3HC4 (zinc finger)"/>
    <property type="match status" value="1"/>
</dbReference>
<dbReference type="InterPro" id="IPR041282">
    <property type="entry name" value="FYVE_2"/>
</dbReference>
<evidence type="ECO:0000256" key="2">
    <source>
        <dbReference type="ARBA" id="ARBA00022771"/>
    </source>
</evidence>
<dbReference type="InterPro" id="IPR051745">
    <property type="entry name" value="Intracell_Transport_Effector"/>
</dbReference>
<dbReference type="GO" id="GO:0030864">
    <property type="term" value="C:cortical actin cytoskeleton"/>
    <property type="evidence" value="ECO:0007669"/>
    <property type="project" value="TreeGrafter"/>
</dbReference>
<comment type="caution">
    <text evidence="7">The sequence shown here is derived from an EMBL/GenBank/DDBJ whole genome shotgun (WGS) entry which is preliminary data.</text>
</comment>
<dbReference type="GO" id="GO:0031267">
    <property type="term" value="F:small GTPase binding"/>
    <property type="evidence" value="ECO:0007669"/>
    <property type="project" value="InterPro"/>
</dbReference>
<organism evidence="7 8">
    <name type="scientific">Nicator chloris</name>
    <dbReference type="NCBI Taxonomy" id="237433"/>
    <lineage>
        <taxon>Eukaryota</taxon>
        <taxon>Metazoa</taxon>
        <taxon>Chordata</taxon>
        <taxon>Craniata</taxon>
        <taxon>Vertebrata</taxon>
        <taxon>Euteleostomi</taxon>
        <taxon>Archelosauria</taxon>
        <taxon>Archosauria</taxon>
        <taxon>Dinosauria</taxon>
        <taxon>Saurischia</taxon>
        <taxon>Theropoda</taxon>
        <taxon>Coelurosauria</taxon>
        <taxon>Aves</taxon>
        <taxon>Neognathae</taxon>
        <taxon>Neoaves</taxon>
        <taxon>Telluraves</taxon>
        <taxon>Australaves</taxon>
        <taxon>Passeriformes</taxon>
        <taxon>Sylvioidea</taxon>
        <taxon>Pycnonotidae</taxon>
        <taxon>Nicator</taxon>
    </lineage>
</organism>
<dbReference type="InterPro" id="IPR006788">
    <property type="entry name" value="Myrip/Melanophilin"/>
</dbReference>
<proteinExistence type="predicted"/>
<sequence>MGRKLDLSKLTDEEAKHVWEVVQRDFDLRKKEEERLEELKCKIDQESSKREFLTSQSHLNETHCVHCLQPFKFLLNSKRQCLDCHFYTCKNCSRYNKKVQGWVCDPCRLSRIVKIGSLEWYYEHVRSRFKRFGSAKVLQSLYGRLQPGQGLNSAFLGLHDRVYSLPDINRECQLLTSCDAGDDSDEEDNVLRGAEAERYSRMCKTKRLLSVHPFDFELDSDYSAQSRRQSVQLSPAGSSPDAFQSFPDFPNSAEDGSQESRIRDADLVFHHVLQEPGVSAPEQHFSTEVRLTVNARRRSLERNPKPGTAWSEPPRARYSADMDTSDEEVKGAQLPAYPPHHTKRRNRASSQENISPSSNQIHELNTRISAIERVLNRLEEKILTRSDESPAPGSHTDPDAEEEELKRKLEELASNISDKEVSSDEGEREAEKKVRKPEMSSSSDDVARDVRKRSSAQALSEITAKVLRAVNATEEAVWESLHGESQGCALPAGQLPGLADGKEVAEVYRELEENVYLTAGKTYQLEKTLRELEEGAQHSGTTDSELSELEDKVASAAAQVQQAESEISDIESRIAALSAAGLTVKSVEKAKKKSSVQAACVHSPARASSSPGESLDDIKAMPGLQRFRRKFNSPLEVTSFDDSFDRNSVYRGSLTQRNPNGKNRRVERLFA</sequence>
<dbReference type="PANTHER" id="PTHR14555">
    <property type="entry name" value="MYELIN-ASSOCIATED OLIGODENDROCYTIC BASIC PROTEIN MOBP -RELATED"/>
    <property type="match status" value="1"/>
</dbReference>
<dbReference type="SUPFAM" id="SSF57903">
    <property type="entry name" value="FYVE/PHD zinc finger"/>
    <property type="match status" value="1"/>
</dbReference>
<evidence type="ECO:0000313" key="8">
    <source>
        <dbReference type="Proteomes" id="UP000653383"/>
    </source>
</evidence>
<dbReference type="PANTHER" id="PTHR14555:SF1">
    <property type="entry name" value="MELANOPHILIN"/>
    <property type="match status" value="1"/>
</dbReference>
<feature type="non-terminal residue" evidence="7">
    <location>
        <position position="671"/>
    </location>
</feature>
<keyword evidence="3" id="KW-0862">Zinc</keyword>
<feature type="non-terminal residue" evidence="7">
    <location>
        <position position="1"/>
    </location>
</feature>
<dbReference type="Proteomes" id="UP000653383">
    <property type="component" value="Unassembled WGS sequence"/>
</dbReference>
<evidence type="ECO:0000256" key="1">
    <source>
        <dbReference type="ARBA" id="ARBA00022723"/>
    </source>
</evidence>
<keyword evidence="1" id="KW-0479">Metal-binding</keyword>
<feature type="region of interest" description="Disordered" evidence="5">
    <location>
        <begin position="227"/>
        <end position="259"/>
    </location>
</feature>
<dbReference type="InterPro" id="IPR010911">
    <property type="entry name" value="Rab_BD"/>
</dbReference>
<accession>A0A852HLN4</accession>
<name>A0A852HLN4_9PASS</name>
<dbReference type="Pfam" id="PF04698">
    <property type="entry name" value="Rab_eff_C"/>
    <property type="match status" value="1"/>
</dbReference>
<evidence type="ECO:0000259" key="6">
    <source>
        <dbReference type="PROSITE" id="PS50916"/>
    </source>
</evidence>
<dbReference type="AlphaFoldDB" id="A0A852HLN4"/>
<dbReference type="GO" id="GO:0006886">
    <property type="term" value="P:intracellular protein transport"/>
    <property type="evidence" value="ECO:0007669"/>
    <property type="project" value="InterPro"/>
</dbReference>
<feature type="compositionally biased region" description="Polar residues" evidence="5">
    <location>
        <begin position="348"/>
        <end position="361"/>
    </location>
</feature>
<protein>
    <submittedName>
        <fullName evidence="7">MELPH protein</fullName>
    </submittedName>
</protein>
<reference evidence="7" key="1">
    <citation type="submission" date="2020-02" db="EMBL/GenBank/DDBJ databases">
        <title>Bird 10,000 Genomes (B10K) Project - Family phase.</title>
        <authorList>
            <person name="Zhang G."/>
        </authorList>
    </citation>
    <scope>NUCLEOTIDE SEQUENCE</scope>
    <source>
        <strain evidence="7">B10K-DU-002-40</strain>
        <tissue evidence="7">Muscle</tissue>
    </source>
</reference>
<dbReference type="EMBL" id="WAAE01011459">
    <property type="protein sequence ID" value="NXX29714.1"/>
    <property type="molecule type" value="Genomic_DNA"/>
</dbReference>
<feature type="region of interest" description="Disordered" evidence="5">
    <location>
        <begin position="296"/>
        <end position="361"/>
    </location>
</feature>
<evidence type="ECO:0000313" key="7">
    <source>
        <dbReference type="EMBL" id="NXX29714.1"/>
    </source>
</evidence>
<dbReference type="FunFam" id="3.30.40.10:FF:000018">
    <property type="entry name" value="Synaptotagmin-like 5, isoform CRA_a"/>
    <property type="match status" value="1"/>
</dbReference>
<dbReference type="Pfam" id="PF02318">
    <property type="entry name" value="FYVE_2"/>
    <property type="match status" value="1"/>
</dbReference>
<evidence type="ECO:0000256" key="4">
    <source>
        <dbReference type="SAM" id="Coils"/>
    </source>
</evidence>
<dbReference type="InterPro" id="IPR011011">
    <property type="entry name" value="Znf_FYVE_PHD"/>
</dbReference>
<feature type="coiled-coil region" evidence="4">
    <location>
        <begin position="546"/>
        <end position="580"/>
    </location>
</feature>
<feature type="compositionally biased region" description="Basic and acidic residues" evidence="5">
    <location>
        <begin position="429"/>
        <end position="438"/>
    </location>
</feature>
<keyword evidence="4" id="KW-0175">Coiled coil</keyword>
<feature type="domain" description="RabBD" evidence="6">
    <location>
        <begin position="4"/>
        <end position="124"/>
    </location>
</feature>
<dbReference type="InterPro" id="IPR037442">
    <property type="entry name" value="Melanophilin_FYVE-rel_dom"/>
</dbReference>
<evidence type="ECO:0000256" key="5">
    <source>
        <dbReference type="SAM" id="MobiDB-lite"/>
    </source>
</evidence>
<keyword evidence="8" id="KW-1185">Reference proteome</keyword>
<dbReference type="PROSITE" id="PS50916">
    <property type="entry name" value="RABBD"/>
    <property type="match status" value="1"/>
</dbReference>
<gene>
    <name evidence="7" type="primary">Mlph</name>
    <name evidence="7" type="ORF">NICCHL_R13824</name>
</gene>
<feature type="region of interest" description="Disordered" evidence="5">
    <location>
        <begin position="382"/>
        <end position="456"/>
    </location>
</feature>
<dbReference type="GO" id="GO:0017022">
    <property type="term" value="F:myosin binding"/>
    <property type="evidence" value="ECO:0007669"/>
    <property type="project" value="TreeGrafter"/>
</dbReference>
<feature type="compositionally biased region" description="Basic and acidic residues" evidence="5">
    <location>
        <begin position="404"/>
        <end position="422"/>
    </location>
</feature>
<dbReference type="CDD" id="cd15752">
    <property type="entry name" value="FYVE_SlaC2-a"/>
    <property type="match status" value="1"/>
</dbReference>
<dbReference type="InterPro" id="IPR013083">
    <property type="entry name" value="Znf_RING/FYVE/PHD"/>
</dbReference>
<feature type="coiled-coil region" evidence="4">
    <location>
        <begin position="29"/>
        <end position="56"/>
    </location>
</feature>